<comment type="similarity">
    <text evidence="5">Belongs to the NtaA/SnaA/DszA monooxygenase family.</text>
</comment>
<keyword evidence="4" id="KW-0503">Monooxygenase</keyword>
<feature type="binding site" evidence="6">
    <location>
        <position position="96"/>
    </location>
    <ligand>
        <name>FMN</name>
        <dbReference type="ChEBI" id="CHEBI:58210"/>
    </ligand>
</feature>
<protein>
    <submittedName>
        <fullName evidence="8">LLM class flavin-dependent oxidoreductase</fullName>
    </submittedName>
</protein>
<dbReference type="InterPro" id="IPR036661">
    <property type="entry name" value="Luciferase-like_sf"/>
</dbReference>
<dbReference type="AlphaFoldDB" id="A0AAX3ZZQ4"/>
<feature type="binding site" evidence="6">
    <location>
        <position position="52"/>
    </location>
    <ligand>
        <name>FMN</name>
        <dbReference type="ChEBI" id="CHEBI:58210"/>
    </ligand>
</feature>
<evidence type="ECO:0000313" key="10">
    <source>
        <dbReference type="Proteomes" id="UP001230933"/>
    </source>
</evidence>
<dbReference type="InterPro" id="IPR051260">
    <property type="entry name" value="Diverse_substr_monoxygenases"/>
</dbReference>
<evidence type="ECO:0000256" key="2">
    <source>
        <dbReference type="ARBA" id="ARBA00022643"/>
    </source>
</evidence>
<evidence type="ECO:0000256" key="1">
    <source>
        <dbReference type="ARBA" id="ARBA00022630"/>
    </source>
</evidence>
<dbReference type="Proteomes" id="UP001230933">
    <property type="component" value="Plasmid pMGMM8_3"/>
</dbReference>
<keyword evidence="8" id="KW-0614">Plasmid</keyword>
<evidence type="ECO:0000256" key="3">
    <source>
        <dbReference type="ARBA" id="ARBA00023002"/>
    </source>
</evidence>
<evidence type="ECO:0000313" key="8">
    <source>
        <dbReference type="EMBL" id="WMN03152.1"/>
    </source>
</evidence>
<geneLocation type="plasmid" evidence="8 10">
    <name>pMGMM8_1</name>
</geneLocation>
<keyword evidence="1 6" id="KW-0285">Flavoprotein</keyword>
<evidence type="ECO:0000259" key="7">
    <source>
        <dbReference type="Pfam" id="PF00296"/>
    </source>
</evidence>
<dbReference type="PIRSF" id="PIRSF000337">
    <property type="entry name" value="NTA_MOA"/>
    <property type="match status" value="1"/>
</dbReference>
<dbReference type="Proteomes" id="UP001230933">
    <property type="component" value="Plasmid pMGMM8_1"/>
</dbReference>
<sequence length="399" mass="43975">MHLAVALTGTGWHPASWRDTATRPDGIIDIAYWTEIVQLAEAGGVDFVTLEDGLALQSSTLHRADDRTDELRGQLDAVLTLAALAPKTSEIGLIPTVNVTHSEPFHVSSQIASLDWATHGRAGVRPQITFRADDSRNIGRRATPQLTDDDITDPVKISTRLTDLFDDAAHYLASVRDLWDSWDDDAVVRDSSTFRYIDRHRLHRLTPDANSVRPLGPSITPRSPQGQPIVVALGHAPIPYRLAAREADIVFITPHSDADVVDTVRDVRAIEALDRPRRYLPLAIYADLTVLLADDEDSAEDRRTALDANHSDTWTSDSRIFSGTAEELADIMAAWHALGIDGFRLRPAVLPTDLSRITTALVPILQDRDQRPTVTPRGTLRSRLGLAVPESRFRGSSAR</sequence>
<dbReference type="EMBL" id="CP133193">
    <property type="protein sequence ID" value="WMN03223.1"/>
    <property type="molecule type" value="Genomic_DNA"/>
</dbReference>
<gene>
    <name evidence="8" type="ORF">QIE55_32635</name>
    <name evidence="9" type="ORF">QIE55_33105</name>
</gene>
<dbReference type="Gene3D" id="3.20.20.30">
    <property type="entry name" value="Luciferase-like domain"/>
    <property type="match status" value="1"/>
</dbReference>
<dbReference type="SUPFAM" id="SSF51679">
    <property type="entry name" value="Bacterial luciferase-like"/>
    <property type="match status" value="1"/>
</dbReference>
<proteinExistence type="inferred from homology"/>
<organism evidence="8 10">
    <name type="scientific">Rhodococcus erythropolis</name>
    <name type="common">Arthrobacter picolinophilus</name>
    <dbReference type="NCBI Taxonomy" id="1833"/>
    <lineage>
        <taxon>Bacteria</taxon>
        <taxon>Bacillati</taxon>
        <taxon>Actinomycetota</taxon>
        <taxon>Actinomycetes</taxon>
        <taxon>Mycobacteriales</taxon>
        <taxon>Nocardiaceae</taxon>
        <taxon>Rhodococcus</taxon>
        <taxon>Rhodococcus erythropolis group</taxon>
    </lineage>
</organism>
<evidence type="ECO:0000256" key="6">
    <source>
        <dbReference type="PIRSR" id="PIRSR000337-1"/>
    </source>
</evidence>
<dbReference type="Pfam" id="PF00296">
    <property type="entry name" value="Bac_luciferase"/>
    <property type="match status" value="2"/>
</dbReference>
<name>A0AAX3ZZQ4_RHOER</name>
<dbReference type="InterPro" id="IPR011251">
    <property type="entry name" value="Luciferase-like_dom"/>
</dbReference>
<geneLocation type="plasmid" evidence="9 10">
    <name>pMGMM8_3</name>
</geneLocation>
<dbReference type="PANTHER" id="PTHR30011:SF16">
    <property type="entry name" value="C2H2 FINGER DOMAIN TRANSCRIPTION FACTOR (EUROFUNG)-RELATED"/>
    <property type="match status" value="1"/>
</dbReference>
<dbReference type="InterPro" id="IPR016215">
    <property type="entry name" value="NTA_MOA"/>
</dbReference>
<reference evidence="8" key="1">
    <citation type="submission" date="2023-08" db="EMBL/GenBank/DDBJ databases">
        <title>Isolation and Characterization of Rhodococcus erythropolis MGMM8.</title>
        <authorList>
            <person name="Diabankana R.G.C."/>
            <person name="Afordoanyi D.M."/>
            <person name="Validov S.Z."/>
        </authorList>
    </citation>
    <scope>NUCLEOTIDE SEQUENCE</scope>
    <source>
        <strain evidence="8">MGMM8</strain>
        <plasmid evidence="8">pMGMM8_1</plasmid>
        <plasmid evidence="9">pMGMM8_3</plasmid>
    </source>
</reference>
<evidence type="ECO:0000313" key="9">
    <source>
        <dbReference type="EMBL" id="WMN03223.1"/>
    </source>
</evidence>
<dbReference type="GO" id="GO:0004497">
    <property type="term" value="F:monooxygenase activity"/>
    <property type="evidence" value="ECO:0007669"/>
    <property type="project" value="UniProtKB-KW"/>
</dbReference>
<dbReference type="GO" id="GO:0016705">
    <property type="term" value="F:oxidoreductase activity, acting on paired donors, with incorporation or reduction of molecular oxygen"/>
    <property type="evidence" value="ECO:0007669"/>
    <property type="project" value="InterPro"/>
</dbReference>
<accession>A0AAX3ZZQ4</accession>
<feature type="domain" description="Luciferase-like" evidence="7">
    <location>
        <begin position="20"/>
        <end position="123"/>
    </location>
</feature>
<dbReference type="EMBL" id="CP133191">
    <property type="protein sequence ID" value="WMN03152.1"/>
    <property type="molecule type" value="Genomic_DNA"/>
</dbReference>
<evidence type="ECO:0000256" key="5">
    <source>
        <dbReference type="ARBA" id="ARBA00033748"/>
    </source>
</evidence>
<dbReference type="RefSeq" id="WP_308372580.1">
    <property type="nucleotide sequence ID" value="NZ_CP133191.1"/>
</dbReference>
<keyword evidence="2 6" id="KW-0288">FMN</keyword>
<dbReference type="PANTHER" id="PTHR30011">
    <property type="entry name" value="ALKANESULFONATE MONOOXYGENASE-RELATED"/>
    <property type="match status" value="1"/>
</dbReference>
<evidence type="ECO:0000256" key="4">
    <source>
        <dbReference type="ARBA" id="ARBA00023033"/>
    </source>
</evidence>
<feature type="domain" description="Luciferase-like" evidence="7">
    <location>
        <begin position="213"/>
        <end position="303"/>
    </location>
</feature>
<keyword evidence="3" id="KW-0560">Oxidoreductase</keyword>